<dbReference type="NCBIfam" id="NF040785">
    <property type="entry name" value="CD3324_fam"/>
    <property type="match status" value="1"/>
</dbReference>
<sequence>MKYTNAMNVLPEKLILEIQKYIQGETLYIPKQENAHKKWGTSSGGRLMLDRRNNAIKAAFANGSSIQALAKEYHLSTETIKKIVYSHKNKE</sequence>
<comment type="caution">
    <text evidence="1">The sequence shown here is derived from an EMBL/GenBank/DDBJ whole genome shotgun (WGS) entry which is preliminary data.</text>
</comment>
<dbReference type="Gene3D" id="1.10.10.60">
    <property type="entry name" value="Homeodomain-like"/>
    <property type="match status" value="1"/>
</dbReference>
<accession>A0A268FFR3</accession>
<dbReference type="Proteomes" id="UP000216961">
    <property type="component" value="Unassembled WGS sequence"/>
</dbReference>
<organism evidence="1 2">
    <name type="scientific">Niallia circulans</name>
    <name type="common">Bacillus circulans</name>
    <dbReference type="NCBI Taxonomy" id="1397"/>
    <lineage>
        <taxon>Bacteria</taxon>
        <taxon>Bacillati</taxon>
        <taxon>Bacillota</taxon>
        <taxon>Bacilli</taxon>
        <taxon>Bacillales</taxon>
        <taxon>Bacillaceae</taxon>
        <taxon>Niallia</taxon>
    </lineage>
</organism>
<dbReference type="PANTHER" id="PTHR37812:SF1">
    <property type="entry name" value="MU-LIKE PROPHAGE FLUMU PROTEIN C"/>
    <property type="match status" value="1"/>
</dbReference>
<evidence type="ECO:0000313" key="2">
    <source>
        <dbReference type="Proteomes" id="UP000216961"/>
    </source>
</evidence>
<gene>
    <name evidence="1" type="ORF">CHH57_05870</name>
</gene>
<proteinExistence type="predicted"/>
<dbReference type="InterPro" id="IPR009057">
    <property type="entry name" value="Homeodomain-like_sf"/>
</dbReference>
<dbReference type="RefSeq" id="WP_095329355.1">
    <property type="nucleotide sequence ID" value="NZ_CP026031.1"/>
</dbReference>
<dbReference type="EMBL" id="NPBQ01000031">
    <property type="protein sequence ID" value="PAD84215.1"/>
    <property type="molecule type" value="Genomic_DNA"/>
</dbReference>
<evidence type="ECO:0000313" key="1">
    <source>
        <dbReference type="EMBL" id="PAD84215.1"/>
    </source>
</evidence>
<dbReference type="InterPro" id="IPR049739">
    <property type="entry name" value="YraL-like"/>
</dbReference>
<dbReference type="PANTHER" id="PTHR37812">
    <property type="entry name" value="MU-LIKE PROPHAGE FLUMU PROTEIN C"/>
    <property type="match status" value="1"/>
</dbReference>
<name>A0A268FFR3_NIACI</name>
<protein>
    <submittedName>
        <fullName evidence="1">Uncharacterized protein</fullName>
    </submittedName>
</protein>
<dbReference type="InterPro" id="IPR052411">
    <property type="entry name" value="c-mor_Regulatory_Protein"/>
</dbReference>
<dbReference type="AlphaFoldDB" id="A0A268FFR3"/>
<dbReference type="SUPFAM" id="SSF46689">
    <property type="entry name" value="Homeodomain-like"/>
    <property type="match status" value="1"/>
</dbReference>
<reference evidence="1 2" key="1">
    <citation type="submission" date="2017-07" db="EMBL/GenBank/DDBJ databases">
        <title>Isolation and whole genome analysis of endospore-forming bacteria from heroin.</title>
        <authorList>
            <person name="Kalinowski J."/>
            <person name="Ahrens B."/>
            <person name="Al-Dilaimi A."/>
            <person name="Winkler A."/>
            <person name="Wibberg D."/>
            <person name="Schleenbecker U."/>
            <person name="Ruckert C."/>
            <person name="Wolfel R."/>
            <person name="Grass G."/>
        </authorList>
    </citation>
    <scope>NUCLEOTIDE SEQUENCE [LARGE SCALE GENOMIC DNA]</scope>
    <source>
        <strain evidence="1 2">7521-2</strain>
    </source>
</reference>
<dbReference type="KEGG" id="bcir:C2I06_18010"/>